<evidence type="ECO:0008006" key="4">
    <source>
        <dbReference type="Google" id="ProtNLM"/>
    </source>
</evidence>
<keyword evidence="3" id="KW-1185">Reference proteome</keyword>
<feature type="transmembrane region" description="Helical" evidence="1">
    <location>
        <begin position="28"/>
        <end position="50"/>
    </location>
</feature>
<evidence type="ECO:0000313" key="3">
    <source>
        <dbReference type="Proteomes" id="UP000094580"/>
    </source>
</evidence>
<keyword evidence="1" id="KW-0472">Membrane</keyword>
<protein>
    <recommendedName>
        <fullName evidence="4">DUF5671 domain-containing protein</fullName>
    </recommendedName>
</protein>
<gene>
    <name evidence="2" type="ORF">BED47_03055</name>
</gene>
<keyword evidence="1" id="KW-0812">Transmembrane</keyword>
<comment type="caution">
    <text evidence="2">The sequence shown here is derived from an EMBL/GenBank/DDBJ whole genome shotgun (WGS) entry which is preliminary data.</text>
</comment>
<accession>A0ABX2ZVQ2</accession>
<organism evidence="2 3">
    <name type="scientific">Gottfriedia luciferensis</name>
    <dbReference type="NCBI Taxonomy" id="178774"/>
    <lineage>
        <taxon>Bacteria</taxon>
        <taxon>Bacillati</taxon>
        <taxon>Bacillota</taxon>
        <taxon>Bacilli</taxon>
        <taxon>Bacillales</taxon>
        <taxon>Bacillaceae</taxon>
        <taxon>Gottfriedia</taxon>
    </lineage>
</organism>
<feature type="transmembrane region" description="Helical" evidence="1">
    <location>
        <begin position="70"/>
        <end position="94"/>
    </location>
</feature>
<evidence type="ECO:0000256" key="1">
    <source>
        <dbReference type="SAM" id="Phobius"/>
    </source>
</evidence>
<evidence type="ECO:0000313" key="2">
    <source>
        <dbReference type="EMBL" id="ODG93281.1"/>
    </source>
</evidence>
<dbReference type="Proteomes" id="UP000094580">
    <property type="component" value="Unassembled WGS sequence"/>
</dbReference>
<reference evidence="2 3" key="1">
    <citation type="submission" date="2016-07" db="EMBL/GenBank/DDBJ databases">
        <authorList>
            <person name="Townsley L."/>
            <person name="Shank E.A."/>
        </authorList>
    </citation>
    <scope>NUCLEOTIDE SEQUENCE [LARGE SCALE GENOMIC DNA]</scope>
    <source>
        <strain evidence="2 3">CH01</strain>
    </source>
</reference>
<feature type="transmembrane region" description="Helical" evidence="1">
    <location>
        <begin position="114"/>
        <end position="137"/>
    </location>
</feature>
<keyword evidence="1" id="KW-1133">Transmembrane helix</keyword>
<proteinExistence type="predicted"/>
<dbReference type="EMBL" id="MDKC01000002">
    <property type="protein sequence ID" value="ODG93281.1"/>
    <property type="molecule type" value="Genomic_DNA"/>
</dbReference>
<sequence length="171" mass="19774">MFKIMLSSFQPSKYNEVLHSKKRSIIGYYLLASFVLSAGLFELLMNFDIASDTTSLWTVLENGFGDNAELFLLIVIPLIVLIIPVMMPVLFSLVYKYAARKKDIHLTYRQWYKLFFVGAISFTFVSFIVEIIAFLFVNFSLTWIERVMTLLYLTFMYKAGKAATNKKETAH</sequence>
<name>A0ABX2ZVQ2_9BACI</name>